<feature type="transmembrane region" description="Helical" evidence="1">
    <location>
        <begin position="56"/>
        <end position="81"/>
    </location>
</feature>
<evidence type="ECO:0000313" key="2">
    <source>
        <dbReference type="Proteomes" id="UP000095281"/>
    </source>
</evidence>
<keyword evidence="1" id="KW-1133">Transmembrane helix</keyword>
<evidence type="ECO:0000256" key="1">
    <source>
        <dbReference type="SAM" id="Phobius"/>
    </source>
</evidence>
<dbReference type="Proteomes" id="UP000095281">
    <property type="component" value="Unplaced"/>
</dbReference>
<feature type="transmembrane region" description="Helical" evidence="1">
    <location>
        <begin position="25"/>
        <end position="50"/>
    </location>
</feature>
<keyword evidence="2" id="KW-1185">Reference proteome</keyword>
<keyword evidence="1" id="KW-0472">Membrane</keyword>
<proteinExistence type="predicted"/>
<accession>A0A1I8BAK9</accession>
<evidence type="ECO:0000313" key="3">
    <source>
        <dbReference type="WBParaSite" id="MhA1_Contig1691.frz3.gene8"/>
    </source>
</evidence>
<keyword evidence="1" id="KW-0812">Transmembrane</keyword>
<reference evidence="3" key="1">
    <citation type="submission" date="2016-11" db="UniProtKB">
        <authorList>
            <consortium name="WormBaseParasite"/>
        </authorList>
    </citation>
    <scope>IDENTIFICATION</scope>
</reference>
<sequence>MLSIDKNFVYAWPYGILKTMHWDSIIACIGTVVYGIGSVICVIAILGSFTYSAGVIFAYVSATVLCLLATFSFGYFIILIYRAIPNGQYRYLFSMIIEGNQVTSRNLPGPGGQSNNVPHF</sequence>
<name>A0A1I8BAK9_MELHA</name>
<dbReference type="AlphaFoldDB" id="A0A1I8BAK9"/>
<protein>
    <submittedName>
        <fullName evidence="3">Aa_trans domain-containing protein</fullName>
    </submittedName>
</protein>
<organism evidence="2 3">
    <name type="scientific">Meloidogyne hapla</name>
    <name type="common">Root-knot nematode worm</name>
    <dbReference type="NCBI Taxonomy" id="6305"/>
    <lineage>
        <taxon>Eukaryota</taxon>
        <taxon>Metazoa</taxon>
        <taxon>Ecdysozoa</taxon>
        <taxon>Nematoda</taxon>
        <taxon>Chromadorea</taxon>
        <taxon>Rhabditida</taxon>
        <taxon>Tylenchina</taxon>
        <taxon>Tylenchomorpha</taxon>
        <taxon>Tylenchoidea</taxon>
        <taxon>Meloidogynidae</taxon>
        <taxon>Meloidogyninae</taxon>
        <taxon>Meloidogyne</taxon>
    </lineage>
</organism>
<dbReference type="WBParaSite" id="MhA1_Contig1691.frz3.gene8">
    <property type="protein sequence ID" value="MhA1_Contig1691.frz3.gene8"/>
    <property type="gene ID" value="MhA1_Contig1691.frz3.gene8"/>
</dbReference>